<gene>
    <name evidence="1" type="ORF">ASPCADRAFT_502901</name>
</gene>
<evidence type="ECO:0008006" key="3">
    <source>
        <dbReference type="Google" id="ProtNLM"/>
    </source>
</evidence>
<organism evidence="1 2">
    <name type="scientific">Aspergillus carbonarius (strain ITEM 5010)</name>
    <dbReference type="NCBI Taxonomy" id="602072"/>
    <lineage>
        <taxon>Eukaryota</taxon>
        <taxon>Fungi</taxon>
        <taxon>Dikarya</taxon>
        <taxon>Ascomycota</taxon>
        <taxon>Pezizomycotina</taxon>
        <taxon>Eurotiomycetes</taxon>
        <taxon>Eurotiomycetidae</taxon>
        <taxon>Eurotiales</taxon>
        <taxon>Aspergillaceae</taxon>
        <taxon>Aspergillus</taxon>
        <taxon>Aspergillus subgen. Circumdati</taxon>
    </lineage>
</organism>
<sequence length="142" mass="15872">MTRLPTENRPSTPADEYIFLANKDDQLDPSEVDDVYSKLQPANPASLDGEWDMHVIDTGHPAQALAEDIIPLMSTIGPDEGAEKVHEMKFHDATGSLLVPEDQGVKQRFRYVDESTIAATNDYRPHYGDSGVLHFYLTRAED</sequence>
<dbReference type="Proteomes" id="UP000188318">
    <property type="component" value="Unassembled WGS sequence"/>
</dbReference>
<proteinExistence type="predicted"/>
<evidence type="ECO:0000313" key="2">
    <source>
        <dbReference type="Proteomes" id="UP000188318"/>
    </source>
</evidence>
<dbReference type="OMA" id="WDMHVID"/>
<accession>A0A1R3S1P5</accession>
<dbReference type="VEuPathDB" id="FungiDB:ASPCADRAFT_502901"/>
<keyword evidence="2" id="KW-1185">Reference proteome</keyword>
<name>A0A1R3S1P5_ASPC5</name>
<reference evidence="2" key="1">
    <citation type="journal article" date="2017" name="Genome Biol.">
        <title>Comparative genomics reveals high biological diversity and specific adaptations in the industrially and medically important fungal genus Aspergillus.</title>
        <authorList>
            <person name="de Vries R.P."/>
            <person name="Riley R."/>
            <person name="Wiebenga A."/>
            <person name="Aguilar-Osorio G."/>
            <person name="Amillis S."/>
            <person name="Uchima C.A."/>
            <person name="Anderluh G."/>
            <person name="Asadollahi M."/>
            <person name="Askin M."/>
            <person name="Barry K."/>
            <person name="Battaglia E."/>
            <person name="Bayram O."/>
            <person name="Benocci T."/>
            <person name="Braus-Stromeyer S.A."/>
            <person name="Caldana C."/>
            <person name="Canovas D."/>
            <person name="Cerqueira G.C."/>
            <person name="Chen F."/>
            <person name="Chen W."/>
            <person name="Choi C."/>
            <person name="Clum A."/>
            <person name="Dos Santos R.A."/>
            <person name="Damasio A.R."/>
            <person name="Diallinas G."/>
            <person name="Emri T."/>
            <person name="Fekete E."/>
            <person name="Flipphi M."/>
            <person name="Freyberg S."/>
            <person name="Gallo A."/>
            <person name="Gournas C."/>
            <person name="Habgood R."/>
            <person name="Hainaut M."/>
            <person name="Harispe M.L."/>
            <person name="Henrissat B."/>
            <person name="Hilden K.S."/>
            <person name="Hope R."/>
            <person name="Hossain A."/>
            <person name="Karabika E."/>
            <person name="Karaffa L."/>
            <person name="Karanyi Z."/>
            <person name="Krasevec N."/>
            <person name="Kuo A."/>
            <person name="Kusch H."/>
            <person name="LaButti K."/>
            <person name="Lagendijk E.L."/>
            <person name="Lapidus A."/>
            <person name="Levasseur A."/>
            <person name="Lindquist E."/>
            <person name="Lipzen A."/>
            <person name="Logrieco A.F."/>
            <person name="MacCabe A."/>
            <person name="Maekelae M.R."/>
            <person name="Malavazi I."/>
            <person name="Melin P."/>
            <person name="Meyer V."/>
            <person name="Mielnichuk N."/>
            <person name="Miskei M."/>
            <person name="Molnar A.P."/>
            <person name="Mule G."/>
            <person name="Ngan C.Y."/>
            <person name="Orejas M."/>
            <person name="Orosz E."/>
            <person name="Ouedraogo J.P."/>
            <person name="Overkamp K.M."/>
            <person name="Park H.-S."/>
            <person name="Perrone G."/>
            <person name="Piumi F."/>
            <person name="Punt P.J."/>
            <person name="Ram A.F."/>
            <person name="Ramon A."/>
            <person name="Rauscher S."/>
            <person name="Record E."/>
            <person name="Riano-Pachon D.M."/>
            <person name="Robert V."/>
            <person name="Roehrig J."/>
            <person name="Ruller R."/>
            <person name="Salamov A."/>
            <person name="Salih N.S."/>
            <person name="Samson R.A."/>
            <person name="Sandor E."/>
            <person name="Sanguinetti M."/>
            <person name="Schuetze T."/>
            <person name="Sepcic K."/>
            <person name="Shelest E."/>
            <person name="Sherlock G."/>
            <person name="Sophianopoulou V."/>
            <person name="Squina F.M."/>
            <person name="Sun H."/>
            <person name="Susca A."/>
            <person name="Todd R.B."/>
            <person name="Tsang A."/>
            <person name="Unkles S.E."/>
            <person name="van de Wiele N."/>
            <person name="van Rossen-Uffink D."/>
            <person name="Oliveira J.V."/>
            <person name="Vesth T.C."/>
            <person name="Visser J."/>
            <person name="Yu J.-H."/>
            <person name="Zhou M."/>
            <person name="Andersen M.R."/>
            <person name="Archer D.B."/>
            <person name="Baker S.E."/>
            <person name="Benoit I."/>
            <person name="Brakhage A.A."/>
            <person name="Braus G.H."/>
            <person name="Fischer R."/>
            <person name="Frisvad J.C."/>
            <person name="Goldman G.H."/>
            <person name="Houbraken J."/>
            <person name="Oakley B."/>
            <person name="Pocsi I."/>
            <person name="Scazzocchio C."/>
            <person name="Seiboth B."/>
            <person name="vanKuyk P.A."/>
            <person name="Wortman J."/>
            <person name="Dyer P.S."/>
            <person name="Grigoriev I.V."/>
        </authorList>
    </citation>
    <scope>NUCLEOTIDE SEQUENCE [LARGE SCALE GENOMIC DNA]</scope>
    <source>
        <strain evidence="2">ITEM 5010</strain>
    </source>
</reference>
<dbReference type="OrthoDB" id="2213372at2759"/>
<protein>
    <recommendedName>
        <fullName evidence="3">GXWXG domain-containing protein</fullName>
    </recommendedName>
</protein>
<dbReference type="Gene3D" id="2.40.128.580">
    <property type="entry name" value="GXWXG domain"/>
    <property type="match status" value="1"/>
</dbReference>
<evidence type="ECO:0000313" key="1">
    <source>
        <dbReference type="EMBL" id="OOG00621.1"/>
    </source>
</evidence>
<dbReference type="STRING" id="602072.A0A1R3S1P5"/>
<dbReference type="EMBL" id="KV907493">
    <property type="protein sequence ID" value="OOG00621.1"/>
    <property type="molecule type" value="Genomic_DNA"/>
</dbReference>
<dbReference type="AlphaFoldDB" id="A0A1R3S1P5"/>